<feature type="compositionally biased region" description="Polar residues" evidence="1">
    <location>
        <begin position="246"/>
        <end position="255"/>
    </location>
</feature>
<reference evidence="2" key="1">
    <citation type="submission" date="2025-08" db="UniProtKB">
        <authorList>
            <consortium name="Ensembl"/>
        </authorList>
    </citation>
    <scope>IDENTIFICATION</scope>
</reference>
<feature type="region of interest" description="Disordered" evidence="1">
    <location>
        <begin position="246"/>
        <end position="282"/>
    </location>
</feature>
<organism evidence="2 3">
    <name type="scientific">Chelonoidis abingdonii</name>
    <name type="common">Abingdon island giant tortoise</name>
    <name type="synonym">Testudo abingdonii</name>
    <dbReference type="NCBI Taxonomy" id="106734"/>
    <lineage>
        <taxon>Eukaryota</taxon>
        <taxon>Metazoa</taxon>
        <taxon>Chordata</taxon>
        <taxon>Craniata</taxon>
        <taxon>Vertebrata</taxon>
        <taxon>Euteleostomi</taxon>
        <taxon>Archelosauria</taxon>
        <taxon>Testudinata</taxon>
        <taxon>Testudines</taxon>
        <taxon>Cryptodira</taxon>
        <taxon>Durocryptodira</taxon>
        <taxon>Testudinoidea</taxon>
        <taxon>Testudinidae</taxon>
        <taxon>Chelonoidis</taxon>
    </lineage>
</organism>
<evidence type="ECO:0000256" key="1">
    <source>
        <dbReference type="SAM" id="MobiDB-lite"/>
    </source>
</evidence>
<dbReference type="PANTHER" id="PTHR34533:SF1">
    <property type="entry name" value="COILED-COIL DOMAIN-CONTAINING PROTEIN 159"/>
    <property type="match status" value="1"/>
</dbReference>
<sequence>MPVQSHGGTEKQAPHVFKSFLGLQPHASSGSTLTLSRLCSVAGMVQAMLPDSQKILKNELEIIKSQLHAQAKAFEALSHSVSLLEQESSLQQRKIQQLEGETQFSPRRSRISQQRALQTRGLSPVIGLWRKKFLWEELESVQGEMRRIHQKLKDQEDDITKNLVSIKKMHENQVKCRKILSQLKGKGPGAEGAPEFVGGGRDGRPGRSLLLGKGLRSSRPPIPLHAELSWSPPSVLCTPFSGLSLQPLGVSTDSQGRAPPTEPPLTAQHPPVPPWGSGVSTD</sequence>
<name>A0A8C0ILU9_CHEAB</name>
<evidence type="ECO:0000313" key="2">
    <source>
        <dbReference type="Ensembl" id="ENSCABP00000004278.1"/>
    </source>
</evidence>
<protein>
    <submittedName>
        <fullName evidence="2">Uncharacterized protein</fullName>
    </submittedName>
</protein>
<accession>A0A8C0ILU9</accession>
<keyword evidence="3" id="KW-1185">Reference proteome</keyword>
<dbReference type="InterPro" id="IPR039284">
    <property type="entry name" value="CCDC159/163"/>
</dbReference>
<dbReference type="PANTHER" id="PTHR34533">
    <property type="entry name" value="TRANSMEMBRANE PROTEIN CCDC163"/>
    <property type="match status" value="1"/>
</dbReference>
<dbReference type="Proteomes" id="UP000694404">
    <property type="component" value="Unplaced"/>
</dbReference>
<feature type="compositionally biased region" description="Low complexity" evidence="1">
    <location>
        <begin position="206"/>
        <end position="216"/>
    </location>
</feature>
<evidence type="ECO:0000313" key="3">
    <source>
        <dbReference type="Proteomes" id="UP000694404"/>
    </source>
</evidence>
<dbReference type="AlphaFoldDB" id="A0A8C0ILU9"/>
<reference evidence="2" key="2">
    <citation type="submission" date="2025-09" db="UniProtKB">
        <authorList>
            <consortium name="Ensembl"/>
        </authorList>
    </citation>
    <scope>IDENTIFICATION</scope>
</reference>
<feature type="region of interest" description="Disordered" evidence="1">
    <location>
        <begin position="184"/>
        <end position="216"/>
    </location>
</feature>
<proteinExistence type="predicted"/>
<dbReference type="Ensembl" id="ENSCABT00000004646.1">
    <property type="protein sequence ID" value="ENSCABP00000004278.1"/>
    <property type="gene ID" value="ENSCABG00000003225.1"/>
</dbReference>